<accession>A0A9P9KQB2</accession>
<gene>
    <name evidence="1" type="ORF">B0J15DRAFT_488919</name>
</gene>
<dbReference type="OrthoDB" id="5104110at2759"/>
<dbReference type="EMBL" id="JAGTJS010000006">
    <property type="protein sequence ID" value="KAH7266547.1"/>
    <property type="molecule type" value="Genomic_DNA"/>
</dbReference>
<organism evidence="1 2">
    <name type="scientific">Fusarium solani</name>
    <name type="common">Filamentous fungus</name>
    <dbReference type="NCBI Taxonomy" id="169388"/>
    <lineage>
        <taxon>Eukaryota</taxon>
        <taxon>Fungi</taxon>
        <taxon>Dikarya</taxon>
        <taxon>Ascomycota</taxon>
        <taxon>Pezizomycotina</taxon>
        <taxon>Sordariomycetes</taxon>
        <taxon>Hypocreomycetidae</taxon>
        <taxon>Hypocreales</taxon>
        <taxon>Nectriaceae</taxon>
        <taxon>Fusarium</taxon>
        <taxon>Fusarium solani species complex</taxon>
    </lineage>
</organism>
<keyword evidence="2" id="KW-1185">Reference proteome</keyword>
<dbReference type="AlphaFoldDB" id="A0A9P9KQB2"/>
<protein>
    <submittedName>
        <fullName evidence="1">Uncharacterized protein</fullName>
    </submittedName>
</protein>
<dbReference type="Proteomes" id="UP000736672">
    <property type="component" value="Unassembled WGS sequence"/>
</dbReference>
<evidence type="ECO:0000313" key="1">
    <source>
        <dbReference type="EMBL" id="KAH7266547.1"/>
    </source>
</evidence>
<proteinExistence type="predicted"/>
<comment type="caution">
    <text evidence="1">The sequence shown here is derived from an EMBL/GenBank/DDBJ whole genome shotgun (WGS) entry which is preliminary data.</text>
</comment>
<sequence length="162" mass="18274">MRLGCEKQSSIGTQFCQEHAMMTVDLSVSVSHVRNVVRENLNRNTNCDLLTPDDARRWFEDPLTTFGVLSEDEIECLDRIRDSNNFYATDTEAVVDSNQRVVSSGHIRHDCATVEELWQLATDVNGGRLTSVESIGYISGINIEPIHCLFCLPRTAGFSHRR</sequence>
<name>A0A9P9KQB2_FUSSL</name>
<evidence type="ECO:0000313" key="2">
    <source>
        <dbReference type="Proteomes" id="UP000736672"/>
    </source>
</evidence>
<reference evidence="1" key="1">
    <citation type="journal article" date="2021" name="Nat. Commun.">
        <title>Genetic determinants of endophytism in the Arabidopsis root mycobiome.</title>
        <authorList>
            <person name="Mesny F."/>
            <person name="Miyauchi S."/>
            <person name="Thiergart T."/>
            <person name="Pickel B."/>
            <person name="Atanasova L."/>
            <person name="Karlsson M."/>
            <person name="Huettel B."/>
            <person name="Barry K.W."/>
            <person name="Haridas S."/>
            <person name="Chen C."/>
            <person name="Bauer D."/>
            <person name="Andreopoulos W."/>
            <person name="Pangilinan J."/>
            <person name="LaButti K."/>
            <person name="Riley R."/>
            <person name="Lipzen A."/>
            <person name="Clum A."/>
            <person name="Drula E."/>
            <person name="Henrissat B."/>
            <person name="Kohler A."/>
            <person name="Grigoriev I.V."/>
            <person name="Martin F.M."/>
            <person name="Hacquard S."/>
        </authorList>
    </citation>
    <scope>NUCLEOTIDE SEQUENCE</scope>
    <source>
        <strain evidence="1">FSSC 5 MPI-SDFR-AT-0091</strain>
    </source>
</reference>